<feature type="region of interest" description="Disordered" evidence="1">
    <location>
        <begin position="1"/>
        <end position="118"/>
    </location>
</feature>
<dbReference type="Proteomes" id="UP000663826">
    <property type="component" value="Unassembled WGS sequence"/>
</dbReference>
<dbReference type="EMBL" id="CAJMWQ010000955">
    <property type="protein sequence ID" value="CAE6405037.1"/>
    <property type="molecule type" value="Genomic_DNA"/>
</dbReference>
<reference evidence="2" key="1">
    <citation type="submission" date="2021-01" db="EMBL/GenBank/DDBJ databases">
        <authorList>
            <person name="Kaushik A."/>
        </authorList>
    </citation>
    <scope>NUCLEOTIDE SEQUENCE</scope>
    <source>
        <strain evidence="2">AG1-1B</strain>
    </source>
</reference>
<gene>
    <name evidence="2" type="ORF">RDB_LOCUS33572</name>
</gene>
<proteinExistence type="predicted"/>
<feature type="compositionally biased region" description="Low complexity" evidence="1">
    <location>
        <begin position="99"/>
        <end position="109"/>
    </location>
</feature>
<evidence type="ECO:0000256" key="1">
    <source>
        <dbReference type="SAM" id="MobiDB-lite"/>
    </source>
</evidence>
<sequence>MKLHQIPAIHSIVTRWRRPQTGKSASDPALGDQASSNDHPQSVQAPPSPKSPSKKSVRISEAGSPPRHNSSAKGKGRELVNSGPAASAPHLPSPPPSPRINIRPRQPSRCSSGEPISHSHAGEIAKQCGPVHVHEVFECEDAVEPVRLLTLTRRTLVNEARARGGNTLVDESWEYTVSKRGKSGYTVKIDYTAGAVFVAGDGAHDPQKPVAADIAKTGGVNGLMTITSRH</sequence>
<evidence type="ECO:0000313" key="3">
    <source>
        <dbReference type="Proteomes" id="UP000663826"/>
    </source>
</evidence>
<name>A0A8H2WWJ8_9AGAM</name>
<accession>A0A8H2WWJ8</accession>
<feature type="compositionally biased region" description="Polar residues" evidence="1">
    <location>
        <begin position="33"/>
        <end position="45"/>
    </location>
</feature>
<dbReference type="AlphaFoldDB" id="A0A8H2WWJ8"/>
<comment type="caution">
    <text evidence="2">The sequence shown here is derived from an EMBL/GenBank/DDBJ whole genome shotgun (WGS) entry which is preliminary data.</text>
</comment>
<evidence type="ECO:0000313" key="2">
    <source>
        <dbReference type="EMBL" id="CAE6405037.1"/>
    </source>
</evidence>
<organism evidence="2 3">
    <name type="scientific">Rhizoctonia solani</name>
    <dbReference type="NCBI Taxonomy" id="456999"/>
    <lineage>
        <taxon>Eukaryota</taxon>
        <taxon>Fungi</taxon>
        <taxon>Dikarya</taxon>
        <taxon>Basidiomycota</taxon>
        <taxon>Agaricomycotina</taxon>
        <taxon>Agaricomycetes</taxon>
        <taxon>Cantharellales</taxon>
        <taxon>Ceratobasidiaceae</taxon>
        <taxon>Rhizoctonia</taxon>
    </lineage>
</organism>
<protein>
    <submittedName>
        <fullName evidence="2">Uncharacterized protein</fullName>
    </submittedName>
</protein>